<comment type="similarity">
    <text evidence="2">Belongs to the autoinducer-2 exporter (AI-2E) (TC 2.A.86) family.</text>
</comment>
<feature type="transmembrane region" description="Helical" evidence="6">
    <location>
        <begin position="12"/>
        <end position="30"/>
    </location>
</feature>
<keyword evidence="4 6" id="KW-1133">Transmembrane helix</keyword>
<organism evidence="7 8">
    <name type="scientific">Exiguobacterium alkaliphilum</name>
    <dbReference type="NCBI Taxonomy" id="1428684"/>
    <lineage>
        <taxon>Bacteria</taxon>
        <taxon>Bacillati</taxon>
        <taxon>Bacillota</taxon>
        <taxon>Bacilli</taxon>
        <taxon>Bacillales</taxon>
        <taxon>Bacillales Family XII. Incertae Sedis</taxon>
        <taxon>Exiguobacterium</taxon>
    </lineage>
</organism>
<feature type="transmembrane region" description="Helical" evidence="6">
    <location>
        <begin position="168"/>
        <end position="189"/>
    </location>
</feature>
<feature type="transmembrane region" description="Helical" evidence="6">
    <location>
        <begin position="36"/>
        <end position="53"/>
    </location>
</feature>
<evidence type="ECO:0000256" key="5">
    <source>
        <dbReference type="ARBA" id="ARBA00023136"/>
    </source>
</evidence>
<proteinExistence type="inferred from homology"/>
<dbReference type="PANTHER" id="PTHR21716:SF68">
    <property type="entry name" value="TRANSPORT PROTEIN YTVI-RELATED"/>
    <property type="match status" value="1"/>
</dbReference>
<accession>A0ABT2L1W4</accession>
<protein>
    <submittedName>
        <fullName evidence="7">Sporulation integral membrane protein YtvI</fullName>
    </submittedName>
</protein>
<dbReference type="Pfam" id="PF01594">
    <property type="entry name" value="AI-2E_transport"/>
    <property type="match status" value="1"/>
</dbReference>
<comment type="caution">
    <text evidence="7">The sequence shown here is derived from an EMBL/GenBank/DDBJ whole genome shotgun (WGS) entry which is preliminary data.</text>
</comment>
<evidence type="ECO:0000313" key="8">
    <source>
        <dbReference type="Proteomes" id="UP001206821"/>
    </source>
</evidence>
<evidence type="ECO:0000256" key="4">
    <source>
        <dbReference type="ARBA" id="ARBA00022989"/>
    </source>
</evidence>
<gene>
    <name evidence="7" type="primary">ytvI</name>
    <name evidence="7" type="ORF">NQG31_14330</name>
</gene>
<feature type="transmembrane region" description="Helical" evidence="6">
    <location>
        <begin position="278"/>
        <end position="302"/>
    </location>
</feature>
<evidence type="ECO:0000256" key="1">
    <source>
        <dbReference type="ARBA" id="ARBA00004141"/>
    </source>
</evidence>
<dbReference type="Proteomes" id="UP001206821">
    <property type="component" value="Unassembled WGS sequence"/>
</dbReference>
<evidence type="ECO:0000256" key="2">
    <source>
        <dbReference type="ARBA" id="ARBA00009773"/>
    </source>
</evidence>
<keyword evidence="3 6" id="KW-0812">Transmembrane</keyword>
<evidence type="ECO:0000256" key="6">
    <source>
        <dbReference type="SAM" id="Phobius"/>
    </source>
</evidence>
<dbReference type="PANTHER" id="PTHR21716">
    <property type="entry name" value="TRANSMEMBRANE PROTEIN"/>
    <property type="match status" value="1"/>
</dbReference>
<dbReference type="InterPro" id="IPR014227">
    <property type="entry name" value="YtvI-like"/>
</dbReference>
<evidence type="ECO:0000313" key="7">
    <source>
        <dbReference type="EMBL" id="MCT4796723.1"/>
    </source>
</evidence>
<dbReference type="EMBL" id="JANIEK010000097">
    <property type="protein sequence ID" value="MCT4796723.1"/>
    <property type="molecule type" value="Genomic_DNA"/>
</dbReference>
<keyword evidence="8" id="KW-1185">Reference proteome</keyword>
<feature type="transmembrane region" description="Helical" evidence="6">
    <location>
        <begin position="254"/>
        <end position="271"/>
    </location>
</feature>
<keyword evidence="5 6" id="KW-0472">Membrane</keyword>
<reference evidence="7 8" key="1">
    <citation type="submission" date="2022-07" db="EMBL/GenBank/DDBJ databases">
        <title>Genomic and pangenome structural analysis of the polyextremophile Exiguobacterium.</title>
        <authorList>
            <person name="Shen L."/>
        </authorList>
    </citation>
    <scope>NUCLEOTIDE SEQUENCE [LARGE SCALE GENOMIC DNA]</scope>
    <source>
        <strain evidence="7 8">12_1</strain>
    </source>
</reference>
<feature type="transmembrane region" description="Helical" evidence="6">
    <location>
        <begin position="65"/>
        <end position="88"/>
    </location>
</feature>
<dbReference type="RefSeq" id="WP_034814659.1">
    <property type="nucleotide sequence ID" value="NZ_JANIEK010000097.1"/>
</dbReference>
<feature type="transmembrane region" description="Helical" evidence="6">
    <location>
        <begin position="226"/>
        <end position="248"/>
    </location>
</feature>
<dbReference type="NCBIfam" id="TIGR02872">
    <property type="entry name" value="spore_ytvI"/>
    <property type="match status" value="1"/>
</dbReference>
<comment type="subcellular location">
    <subcellularLocation>
        <location evidence="1">Membrane</location>
        <topology evidence="1">Multi-pass membrane protein</topology>
    </subcellularLocation>
</comment>
<name>A0ABT2L1W4_9BACL</name>
<sequence length="376" mass="41676">MSSAKLWQLVRLILVILGTFAVIWVLGILFQYTYPFVLAFLLSLLTVPLVNWFERKVNLPRALGTLASLFIVIGIVTGMIMIVISQLIRYATIAAEKLPGQIETFTTFAQRVFNERIAPLVNDAYDSLEQLNPSQTTSIEGGITELGVQLGAAIGVLSRGIASMLQGLLSALPLVLLLFIVIVLAWFFITKDWPSYMRQIERLNERKGFKEFEAVMFNLRSALFGYARAQVTLISITFVIVLIGMFILRVDNPLSFALLAAFFDLLPYLGVGTLLIPWAAYAAITGDWFVAIGVLVLYLIVIVQRNLAEPKIVGSHIGLNPLAALVSIFVGLKLFGVLGFILGPVFAVLLKALYNAQVFHYIWRFIIGPAPIPKER</sequence>
<dbReference type="InterPro" id="IPR002549">
    <property type="entry name" value="AI-2E-like"/>
</dbReference>
<evidence type="ECO:0000256" key="3">
    <source>
        <dbReference type="ARBA" id="ARBA00022692"/>
    </source>
</evidence>
<feature type="transmembrane region" description="Helical" evidence="6">
    <location>
        <begin position="322"/>
        <end position="350"/>
    </location>
</feature>